<evidence type="ECO:0000256" key="9">
    <source>
        <dbReference type="ARBA" id="ARBA00022989"/>
    </source>
</evidence>
<evidence type="ECO:0000313" key="13">
    <source>
        <dbReference type="Proteomes" id="UP000245609"/>
    </source>
</evidence>
<dbReference type="GO" id="GO:0006888">
    <property type="term" value="P:endoplasmic reticulum to Golgi vesicle-mediated transport"/>
    <property type="evidence" value="ECO:0007669"/>
    <property type="project" value="TreeGrafter"/>
</dbReference>
<keyword evidence="4" id="KW-0812">Transmembrane</keyword>
<dbReference type="InterPro" id="IPR015943">
    <property type="entry name" value="WD40/YVTN_repeat-like_dom_sf"/>
</dbReference>
<evidence type="ECO:0000256" key="3">
    <source>
        <dbReference type="ARBA" id="ARBA00022574"/>
    </source>
</evidence>
<dbReference type="PROSITE" id="PS50294">
    <property type="entry name" value="WD_REPEATS_REGION"/>
    <property type="match status" value="1"/>
</dbReference>
<dbReference type="InterPro" id="IPR011047">
    <property type="entry name" value="Quinoprotein_ADH-like_sf"/>
</dbReference>
<keyword evidence="6" id="KW-0256">Endoplasmic reticulum</keyword>
<keyword evidence="10" id="KW-0472">Membrane</keyword>
<dbReference type="PROSITE" id="PS50082">
    <property type="entry name" value="WD_REPEATS_2"/>
    <property type="match status" value="1"/>
</dbReference>
<dbReference type="GO" id="GO:0005789">
    <property type="term" value="C:endoplasmic reticulum membrane"/>
    <property type="evidence" value="ECO:0007669"/>
    <property type="project" value="UniProtKB-SubCell"/>
</dbReference>
<keyword evidence="13" id="KW-1185">Reference proteome</keyword>
<dbReference type="InterPro" id="IPR045260">
    <property type="entry name" value="Sec12-like"/>
</dbReference>
<keyword evidence="5" id="KW-0677">Repeat</keyword>
<evidence type="ECO:0000256" key="11">
    <source>
        <dbReference type="PROSITE-ProRule" id="PRU00221"/>
    </source>
</evidence>
<gene>
    <name evidence="12" type="ORF">BB560_003735</name>
</gene>
<evidence type="ECO:0000256" key="8">
    <source>
        <dbReference type="ARBA" id="ARBA00022927"/>
    </source>
</evidence>
<keyword evidence="8" id="KW-0653">Protein transport</keyword>
<dbReference type="AlphaFoldDB" id="A0A2T9ZB56"/>
<comment type="caution">
    <text evidence="12">The sequence shown here is derived from an EMBL/GenBank/DDBJ whole genome shotgun (WGS) entry which is preliminary data.</text>
</comment>
<dbReference type="Gene3D" id="2.130.10.10">
    <property type="entry name" value="YVTN repeat-like/Quinoprotein amine dehydrogenase"/>
    <property type="match status" value="1"/>
</dbReference>
<feature type="repeat" description="WD" evidence="11">
    <location>
        <begin position="286"/>
        <end position="315"/>
    </location>
</feature>
<dbReference type="STRING" id="133381.A0A2T9ZB56"/>
<dbReference type="Pfam" id="PF00400">
    <property type="entry name" value="WD40"/>
    <property type="match status" value="1"/>
</dbReference>
<evidence type="ECO:0000256" key="5">
    <source>
        <dbReference type="ARBA" id="ARBA00022737"/>
    </source>
</evidence>
<accession>A0A2T9ZB56</accession>
<evidence type="ECO:0000256" key="6">
    <source>
        <dbReference type="ARBA" id="ARBA00022824"/>
    </source>
</evidence>
<keyword evidence="2" id="KW-0813">Transport</keyword>
<evidence type="ECO:0000313" key="12">
    <source>
        <dbReference type="EMBL" id="PVV01833.1"/>
    </source>
</evidence>
<dbReference type="PANTHER" id="PTHR23284">
    <property type="entry name" value="PROLACTIN REGULATORY ELEMENT BINDING PROTEIN"/>
    <property type="match status" value="1"/>
</dbReference>
<feature type="non-terminal residue" evidence="12">
    <location>
        <position position="315"/>
    </location>
</feature>
<evidence type="ECO:0000256" key="7">
    <source>
        <dbReference type="ARBA" id="ARBA00022892"/>
    </source>
</evidence>
<keyword evidence="3 11" id="KW-0853">WD repeat</keyword>
<proteinExistence type="predicted"/>
<sequence length="315" mass="34923">MSSNVKSTVTKLGIPISCIAITKDNLILIGGGGGPGRFGIKNLLIFEYDFGNEQDAPTCISIEPKSKNAIVGVNSTCEDIKQGNNKCIRKFKLLLLENSKKISDSKDLSQYLKFATFDPNGKFFCFSNTDGLFGSQNFPKLNSRFSFSIPGNEILDADISNDSKLIATVSKNELKIIKSSNGKQVQSISDPHLKSGENASFRLCRYNRSKAFKNRLYTILNTNTRRKSYIVSWDTTKWKKILSKKISSSISCLSISNDGLKLAVGCANMEILILDAISLNIYYRFKNTHSFVITSISFTADDQYLISGSADETMR</sequence>
<evidence type="ECO:0000256" key="10">
    <source>
        <dbReference type="ARBA" id="ARBA00023136"/>
    </source>
</evidence>
<evidence type="ECO:0000256" key="1">
    <source>
        <dbReference type="ARBA" id="ARBA00004389"/>
    </source>
</evidence>
<evidence type="ECO:0000256" key="2">
    <source>
        <dbReference type="ARBA" id="ARBA00022448"/>
    </source>
</evidence>
<dbReference type="GO" id="GO:0003400">
    <property type="term" value="P:regulation of COPII vesicle coating"/>
    <property type="evidence" value="ECO:0007669"/>
    <property type="project" value="TreeGrafter"/>
</dbReference>
<protein>
    <submittedName>
        <fullName evidence="12">Uncharacterized protein</fullName>
    </submittedName>
</protein>
<dbReference type="EMBL" id="MBFS01000768">
    <property type="protein sequence ID" value="PVV01833.1"/>
    <property type="molecule type" value="Genomic_DNA"/>
</dbReference>
<name>A0A2T9ZB56_9FUNG</name>
<evidence type="ECO:0000256" key="4">
    <source>
        <dbReference type="ARBA" id="ARBA00022692"/>
    </source>
</evidence>
<dbReference type="SUPFAM" id="SSF50998">
    <property type="entry name" value="Quinoprotein alcohol dehydrogenase-like"/>
    <property type="match status" value="1"/>
</dbReference>
<dbReference type="PANTHER" id="PTHR23284:SF0">
    <property type="entry name" value="PROLACTIN REGULATORY ELEMENT-BINDING PROTEIN"/>
    <property type="match status" value="1"/>
</dbReference>
<keyword evidence="7" id="KW-0931">ER-Golgi transport</keyword>
<dbReference type="SMART" id="SM00320">
    <property type="entry name" value="WD40"/>
    <property type="match status" value="3"/>
</dbReference>
<dbReference type="OrthoDB" id="2013972at2759"/>
<dbReference type="GO" id="GO:0015031">
    <property type="term" value="P:protein transport"/>
    <property type="evidence" value="ECO:0007669"/>
    <property type="project" value="UniProtKB-KW"/>
</dbReference>
<dbReference type="Proteomes" id="UP000245609">
    <property type="component" value="Unassembled WGS sequence"/>
</dbReference>
<comment type="subcellular location">
    <subcellularLocation>
        <location evidence="1">Endoplasmic reticulum membrane</location>
        <topology evidence="1">Single-pass membrane protein</topology>
    </subcellularLocation>
</comment>
<organism evidence="12 13">
    <name type="scientific">Smittium megazygosporum</name>
    <dbReference type="NCBI Taxonomy" id="133381"/>
    <lineage>
        <taxon>Eukaryota</taxon>
        <taxon>Fungi</taxon>
        <taxon>Fungi incertae sedis</taxon>
        <taxon>Zoopagomycota</taxon>
        <taxon>Kickxellomycotina</taxon>
        <taxon>Harpellomycetes</taxon>
        <taxon>Harpellales</taxon>
        <taxon>Legeriomycetaceae</taxon>
        <taxon>Smittium</taxon>
    </lineage>
</organism>
<dbReference type="InterPro" id="IPR001680">
    <property type="entry name" value="WD40_rpt"/>
</dbReference>
<reference evidence="12 13" key="1">
    <citation type="journal article" date="2018" name="MBio">
        <title>Comparative Genomics Reveals the Core Gene Toolbox for the Fungus-Insect Symbiosis.</title>
        <authorList>
            <person name="Wang Y."/>
            <person name="Stata M."/>
            <person name="Wang W."/>
            <person name="Stajich J.E."/>
            <person name="White M.M."/>
            <person name="Moncalvo J.M."/>
        </authorList>
    </citation>
    <scope>NUCLEOTIDE SEQUENCE [LARGE SCALE GENOMIC DNA]</scope>
    <source>
        <strain evidence="12 13">SC-DP-2</strain>
    </source>
</reference>
<dbReference type="GO" id="GO:0005085">
    <property type="term" value="F:guanyl-nucleotide exchange factor activity"/>
    <property type="evidence" value="ECO:0007669"/>
    <property type="project" value="InterPro"/>
</dbReference>
<keyword evidence="9" id="KW-1133">Transmembrane helix</keyword>